<dbReference type="SUPFAM" id="SSF53927">
    <property type="entry name" value="Cytidine deaminase-like"/>
    <property type="match status" value="1"/>
</dbReference>
<feature type="domain" description="CMP/dCMP-type deaminase" evidence="1">
    <location>
        <begin position="10"/>
        <end position="163"/>
    </location>
</feature>
<dbReference type="EMBL" id="MHQC01000005">
    <property type="protein sequence ID" value="OGZ95785.1"/>
    <property type="molecule type" value="Genomic_DNA"/>
</dbReference>
<dbReference type="AlphaFoldDB" id="A0A1G2K8S6"/>
<dbReference type="Gene3D" id="3.40.140.10">
    <property type="entry name" value="Cytidine Deaminase, domain 2"/>
    <property type="match status" value="1"/>
</dbReference>
<dbReference type="InterPro" id="IPR016193">
    <property type="entry name" value="Cytidine_deaminase-like"/>
</dbReference>
<dbReference type="GO" id="GO:0003824">
    <property type="term" value="F:catalytic activity"/>
    <property type="evidence" value="ECO:0007669"/>
    <property type="project" value="InterPro"/>
</dbReference>
<sequence>MRIALPAEEQGLSKFFAEAAKTAAQSLCLRAHCGSVIVKDGEIIARGFNSPPQNNAEFRTCLDEYEIPTGFRHDRTCCIHAEQRAIMDALKNGRNMQGSRIYFTRVDEAGEQKKSTRLQCTICSRAVLDASIAEFVLWFDDGIRIYDTAEVNALSYEYKTPKK</sequence>
<dbReference type="Pfam" id="PF00383">
    <property type="entry name" value="dCMP_cyt_deam_1"/>
    <property type="match status" value="1"/>
</dbReference>
<reference evidence="2 3" key="1">
    <citation type="journal article" date="2016" name="Nat. Commun.">
        <title>Thousands of microbial genomes shed light on interconnected biogeochemical processes in an aquifer system.</title>
        <authorList>
            <person name="Anantharaman K."/>
            <person name="Brown C.T."/>
            <person name="Hug L.A."/>
            <person name="Sharon I."/>
            <person name="Castelle C.J."/>
            <person name="Probst A.J."/>
            <person name="Thomas B.C."/>
            <person name="Singh A."/>
            <person name="Wilkins M.J."/>
            <person name="Karaoz U."/>
            <person name="Brodie E.L."/>
            <person name="Williams K.H."/>
            <person name="Hubbard S.S."/>
            <person name="Banfield J.F."/>
        </authorList>
    </citation>
    <scope>NUCLEOTIDE SEQUENCE [LARGE SCALE GENOMIC DNA]</scope>
</reference>
<evidence type="ECO:0000313" key="3">
    <source>
        <dbReference type="Proteomes" id="UP000177152"/>
    </source>
</evidence>
<gene>
    <name evidence="2" type="ORF">A2633_00635</name>
</gene>
<comment type="caution">
    <text evidence="2">The sequence shown here is derived from an EMBL/GenBank/DDBJ whole genome shotgun (WGS) entry which is preliminary data.</text>
</comment>
<proteinExistence type="predicted"/>
<dbReference type="Proteomes" id="UP000177152">
    <property type="component" value="Unassembled WGS sequence"/>
</dbReference>
<dbReference type="InterPro" id="IPR002125">
    <property type="entry name" value="CMP_dCMP_dom"/>
</dbReference>
<name>A0A1G2K8S6_9BACT</name>
<evidence type="ECO:0000259" key="1">
    <source>
        <dbReference type="PROSITE" id="PS51747"/>
    </source>
</evidence>
<accession>A0A1G2K8S6</accession>
<organism evidence="2 3">
    <name type="scientific">Candidatus Sungbacteria bacterium RIFCSPHIGHO2_01_FULL_47_32</name>
    <dbReference type="NCBI Taxonomy" id="1802264"/>
    <lineage>
        <taxon>Bacteria</taxon>
        <taxon>Candidatus Sungiibacteriota</taxon>
    </lineage>
</organism>
<evidence type="ECO:0000313" key="2">
    <source>
        <dbReference type="EMBL" id="OGZ95785.1"/>
    </source>
</evidence>
<protein>
    <recommendedName>
        <fullName evidence="1">CMP/dCMP-type deaminase domain-containing protein</fullName>
    </recommendedName>
</protein>
<dbReference type="PROSITE" id="PS51747">
    <property type="entry name" value="CYT_DCMP_DEAMINASES_2"/>
    <property type="match status" value="1"/>
</dbReference>